<accession>A0A0A9DUQ8</accession>
<evidence type="ECO:0000256" key="1">
    <source>
        <dbReference type="SAM" id="Phobius"/>
    </source>
</evidence>
<protein>
    <submittedName>
        <fullName evidence="2">Uncharacterized protein</fullName>
    </submittedName>
</protein>
<evidence type="ECO:0000313" key="2">
    <source>
        <dbReference type="EMBL" id="JAD91516.1"/>
    </source>
</evidence>
<sequence length="100" mass="11408">MAVSRAFSLKRALWSSPPGLVVSTFLATAVTQFFTALFRFSSRWRRSTAWHSATMYVEDMSLRMSMASAVFLAETRPREFTSWLCCSALWTWLVTGLARN</sequence>
<keyword evidence="1" id="KW-0812">Transmembrane</keyword>
<feature type="transmembrane region" description="Helical" evidence="1">
    <location>
        <begin position="20"/>
        <end position="38"/>
    </location>
</feature>
<reference evidence="2" key="2">
    <citation type="journal article" date="2015" name="Data Brief">
        <title>Shoot transcriptome of the giant reed, Arundo donax.</title>
        <authorList>
            <person name="Barrero R.A."/>
            <person name="Guerrero F.D."/>
            <person name="Moolhuijzen P."/>
            <person name="Goolsby J.A."/>
            <person name="Tidwell J."/>
            <person name="Bellgard S.E."/>
            <person name="Bellgard M.I."/>
        </authorList>
    </citation>
    <scope>NUCLEOTIDE SEQUENCE</scope>
    <source>
        <tissue evidence="2">Shoot tissue taken approximately 20 cm above the soil surface</tissue>
    </source>
</reference>
<keyword evidence="1" id="KW-1133">Transmembrane helix</keyword>
<dbReference type="EMBL" id="GBRH01206379">
    <property type="protein sequence ID" value="JAD91516.1"/>
    <property type="molecule type" value="Transcribed_RNA"/>
</dbReference>
<organism evidence="2">
    <name type="scientific">Arundo donax</name>
    <name type="common">Giant reed</name>
    <name type="synonym">Donax arundinaceus</name>
    <dbReference type="NCBI Taxonomy" id="35708"/>
    <lineage>
        <taxon>Eukaryota</taxon>
        <taxon>Viridiplantae</taxon>
        <taxon>Streptophyta</taxon>
        <taxon>Embryophyta</taxon>
        <taxon>Tracheophyta</taxon>
        <taxon>Spermatophyta</taxon>
        <taxon>Magnoliopsida</taxon>
        <taxon>Liliopsida</taxon>
        <taxon>Poales</taxon>
        <taxon>Poaceae</taxon>
        <taxon>PACMAD clade</taxon>
        <taxon>Arundinoideae</taxon>
        <taxon>Arundineae</taxon>
        <taxon>Arundo</taxon>
    </lineage>
</organism>
<reference evidence="2" key="1">
    <citation type="submission" date="2014-09" db="EMBL/GenBank/DDBJ databases">
        <authorList>
            <person name="Magalhaes I.L.F."/>
            <person name="Oliveira U."/>
            <person name="Santos F.R."/>
            <person name="Vidigal T.H.D.A."/>
            <person name="Brescovit A.D."/>
            <person name="Santos A.J."/>
        </authorList>
    </citation>
    <scope>NUCLEOTIDE SEQUENCE</scope>
    <source>
        <tissue evidence="2">Shoot tissue taken approximately 20 cm above the soil surface</tissue>
    </source>
</reference>
<keyword evidence="1" id="KW-0472">Membrane</keyword>
<proteinExistence type="predicted"/>
<dbReference type="AlphaFoldDB" id="A0A0A9DUQ8"/>
<name>A0A0A9DUQ8_ARUDO</name>